<proteinExistence type="predicted"/>
<name>A0A2N9AVE6_METEX</name>
<evidence type="ECO:0000313" key="1">
    <source>
        <dbReference type="EMBL" id="SOR31287.1"/>
    </source>
</evidence>
<dbReference type="Proteomes" id="UP000233769">
    <property type="component" value="Chromosome tk0001"/>
</dbReference>
<gene>
    <name evidence="1" type="ORF">TK0001_4702</name>
</gene>
<dbReference type="EMBL" id="LT962688">
    <property type="protein sequence ID" value="SOR31287.1"/>
    <property type="molecule type" value="Genomic_DNA"/>
</dbReference>
<protein>
    <submittedName>
        <fullName evidence="1">Uncharacterized protein</fullName>
    </submittedName>
</protein>
<accession>A0A2N9AVE6</accession>
<reference evidence="2" key="1">
    <citation type="submission" date="2017-10" db="EMBL/GenBank/DDBJ databases">
        <authorList>
            <person name="Regsiter A."/>
            <person name="William W."/>
        </authorList>
    </citation>
    <scope>NUCLEOTIDE SEQUENCE [LARGE SCALE GENOMIC DNA]</scope>
</reference>
<sequence length="58" mass="6575">MTTSSECARGVVWECLAWHARNIESFAAGLQTGSLLESDATSPDRLSRVLWLLWHRRC</sequence>
<organism evidence="1 2">
    <name type="scientific">Methylorubrum extorquens</name>
    <name type="common">Methylobacterium dichloromethanicum</name>
    <name type="synonym">Methylobacterium extorquens</name>
    <dbReference type="NCBI Taxonomy" id="408"/>
    <lineage>
        <taxon>Bacteria</taxon>
        <taxon>Pseudomonadati</taxon>
        <taxon>Pseudomonadota</taxon>
        <taxon>Alphaproteobacteria</taxon>
        <taxon>Hyphomicrobiales</taxon>
        <taxon>Methylobacteriaceae</taxon>
        <taxon>Methylorubrum</taxon>
    </lineage>
</organism>
<dbReference type="AlphaFoldDB" id="A0A2N9AVE6"/>
<evidence type="ECO:0000313" key="2">
    <source>
        <dbReference type="Proteomes" id="UP000233769"/>
    </source>
</evidence>